<evidence type="ECO:0000313" key="2">
    <source>
        <dbReference type="EMBL" id="ROO23166.1"/>
    </source>
</evidence>
<name>A0A423PDI8_9GAMM</name>
<feature type="signal peptide" evidence="1">
    <location>
        <begin position="1"/>
        <end position="26"/>
    </location>
</feature>
<evidence type="ECO:0000313" key="3">
    <source>
        <dbReference type="Proteomes" id="UP000285123"/>
    </source>
</evidence>
<dbReference type="AlphaFoldDB" id="A0A423PDI8"/>
<evidence type="ECO:0000256" key="1">
    <source>
        <dbReference type="SAM" id="SignalP"/>
    </source>
</evidence>
<keyword evidence="1" id="KW-0732">Signal</keyword>
<dbReference type="OrthoDB" id="7065184at2"/>
<reference evidence="2 3" key="1">
    <citation type="submission" date="2013-10" db="EMBL/GenBank/DDBJ databases">
        <title>Salinisphaera halophila YIM 95161 Genome Sequencing.</title>
        <authorList>
            <person name="Lai Q."/>
            <person name="Li C."/>
            <person name="Shao Z."/>
        </authorList>
    </citation>
    <scope>NUCLEOTIDE SEQUENCE [LARGE SCALE GENOMIC DNA]</scope>
    <source>
        <strain evidence="2 3">YIM 95161</strain>
    </source>
</reference>
<dbReference type="Proteomes" id="UP000285123">
    <property type="component" value="Unassembled WGS sequence"/>
</dbReference>
<feature type="chain" id="PRO_5019040384" evidence="1">
    <location>
        <begin position="27"/>
        <end position="109"/>
    </location>
</feature>
<protein>
    <submittedName>
        <fullName evidence="2">Uncharacterized protein</fullName>
    </submittedName>
</protein>
<dbReference type="EMBL" id="AYKF01000143">
    <property type="protein sequence ID" value="ROO23166.1"/>
    <property type="molecule type" value="Genomic_DNA"/>
</dbReference>
<sequence length="109" mass="11294">MKSTVLHALISMLVFTSVLASPAVMAWTMPAEATASDCTLCQADTAKSQHSTAATSTCAVAICGMMADVAHNTAGITPQPPAVPAFHIETHLGRQLEGPDPFPPRAIHA</sequence>
<comment type="caution">
    <text evidence="2">The sequence shown here is derived from an EMBL/GenBank/DDBJ whole genome shotgun (WGS) entry which is preliminary data.</text>
</comment>
<proteinExistence type="predicted"/>
<accession>A0A423PDI8</accession>
<gene>
    <name evidence="2" type="ORF">SAHL_17115</name>
</gene>
<organism evidence="2 3">
    <name type="scientific">Salinisphaera orenii YIM 95161</name>
    <dbReference type="NCBI Taxonomy" id="1051139"/>
    <lineage>
        <taxon>Bacteria</taxon>
        <taxon>Pseudomonadati</taxon>
        <taxon>Pseudomonadota</taxon>
        <taxon>Gammaproteobacteria</taxon>
        <taxon>Salinisphaerales</taxon>
        <taxon>Salinisphaeraceae</taxon>
        <taxon>Salinisphaera</taxon>
    </lineage>
</organism>
<dbReference type="RefSeq" id="WP_123592600.1">
    <property type="nucleotide sequence ID" value="NZ_AYKF01000143.1"/>
</dbReference>